<dbReference type="EMBL" id="JAUHHV010000007">
    <property type="protein sequence ID" value="KAK1416947.1"/>
    <property type="molecule type" value="Genomic_DNA"/>
</dbReference>
<feature type="signal peptide" evidence="1">
    <location>
        <begin position="1"/>
        <end position="24"/>
    </location>
</feature>
<sequence length="72" mass="8291">MFWSIMSSGQLLVTLCCLSHVVVGRFGYSGLVGIFICCKATYDLLFKWFFISEQFDIFQMSKLSLVLCNKYI</sequence>
<evidence type="ECO:0000313" key="2">
    <source>
        <dbReference type="EMBL" id="KAK1416947.1"/>
    </source>
</evidence>
<comment type="caution">
    <text evidence="2">The sequence shown here is derived from an EMBL/GenBank/DDBJ whole genome shotgun (WGS) entry which is preliminary data.</text>
</comment>
<reference evidence="2" key="1">
    <citation type="journal article" date="2023" name="bioRxiv">
        <title>Improved chromosome-level genome assembly for marigold (Tagetes erecta).</title>
        <authorList>
            <person name="Jiang F."/>
            <person name="Yuan L."/>
            <person name="Wang S."/>
            <person name="Wang H."/>
            <person name="Xu D."/>
            <person name="Wang A."/>
            <person name="Fan W."/>
        </authorList>
    </citation>
    <scope>NUCLEOTIDE SEQUENCE</scope>
    <source>
        <strain evidence="2">WSJ</strain>
        <tissue evidence="2">Leaf</tissue>
    </source>
</reference>
<dbReference type="Proteomes" id="UP001229421">
    <property type="component" value="Unassembled WGS sequence"/>
</dbReference>
<keyword evidence="1" id="KW-0732">Signal</keyword>
<proteinExistence type="predicted"/>
<organism evidence="2 3">
    <name type="scientific">Tagetes erecta</name>
    <name type="common">African marigold</name>
    <dbReference type="NCBI Taxonomy" id="13708"/>
    <lineage>
        <taxon>Eukaryota</taxon>
        <taxon>Viridiplantae</taxon>
        <taxon>Streptophyta</taxon>
        <taxon>Embryophyta</taxon>
        <taxon>Tracheophyta</taxon>
        <taxon>Spermatophyta</taxon>
        <taxon>Magnoliopsida</taxon>
        <taxon>eudicotyledons</taxon>
        <taxon>Gunneridae</taxon>
        <taxon>Pentapetalae</taxon>
        <taxon>asterids</taxon>
        <taxon>campanulids</taxon>
        <taxon>Asterales</taxon>
        <taxon>Asteraceae</taxon>
        <taxon>Asteroideae</taxon>
        <taxon>Heliantheae alliance</taxon>
        <taxon>Tageteae</taxon>
        <taxon>Tagetes</taxon>
    </lineage>
</organism>
<gene>
    <name evidence="2" type="ORF">QVD17_26066</name>
</gene>
<keyword evidence="3" id="KW-1185">Reference proteome</keyword>
<evidence type="ECO:0000256" key="1">
    <source>
        <dbReference type="SAM" id="SignalP"/>
    </source>
</evidence>
<dbReference type="AlphaFoldDB" id="A0AAD8K665"/>
<feature type="chain" id="PRO_5042003143" evidence="1">
    <location>
        <begin position="25"/>
        <end position="72"/>
    </location>
</feature>
<evidence type="ECO:0000313" key="3">
    <source>
        <dbReference type="Proteomes" id="UP001229421"/>
    </source>
</evidence>
<protein>
    <submittedName>
        <fullName evidence="2">Uncharacterized protein</fullName>
    </submittedName>
</protein>
<name>A0AAD8K665_TARER</name>
<accession>A0AAD8K665</accession>